<keyword evidence="3" id="KW-0732">Signal</keyword>
<protein>
    <submittedName>
        <fullName evidence="9">Thiol protease/hemagglutinin PrtT</fullName>
    </submittedName>
</protein>
<feature type="domain" description="Spi protease inhibitor" evidence="7">
    <location>
        <begin position="45"/>
        <end position="152"/>
    </location>
</feature>
<dbReference type="NCBIfam" id="TIGR04183">
    <property type="entry name" value="Por_Secre_tail"/>
    <property type="match status" value="1"/>
</dbReference>
<keyword evidence="4" id="KW-0378">Hydrolase</keyword>
<sequence length="893" mass="100471">MNKLNYPFIKSVSENTSYLWINICSSFRAFIVLIILFLSVFSLVANPIDRHRAETLANEFFSKQSFQSSFRSQLPLTLVSAPSLIADSSFRSSDNRVLYYIFNRGINNGFVIVSGDDKLPCILGYSSRGRFLIAEDMPSNIKGFFAAYKDAIRLMISRDLSYAKTSHSFRSEEEVDPLLQNIEWNQDYPWNDKCPTFLYGKVKAPVGCVATATSQIMRYWRWPDKGVGSNSYTIERGVLRKREKEISASFDVEYDWDHMPQRFDNPQDASPEVVDALSTLCFHVGVAENMIYGAQVSGTMLQNVVYALRNHFKYDKSVELFSRSVCTQSEWEAKICNELNNKRPVLYAGFGAGGGHAFVCDGYDAGGLFHINWGWGGESNGYFDLNLLNPEVLGIGGGSGGGFNYGQQILINFMPDKNGDSMLAPTLVECRGIRVQRDDESSNLLVMTLMQQNISLETNIRLVAENVDNREDRQVLSDQDVVYEEAAHPLMTSIGKTIVLPIEQSSKRIKFQSPKSKYKLFVESLGEDQSYHRLQKVNGCVDEVIFITDESGMIKEFEPLKDLFPKIEIAPDSVGIELKGYDKSIITFHAKNSGVSELRNETKIRFYDNVTNDLISIYEDSIIYPNDMDDLVVINIDRLAVKPGVSVKITAECVGYTDEIVIAEDVLVSESDNDEPGYIITFDQNQLDEDGYYHLVEGCKEIKGFSLEDISQTFVKRLEGYVVSLEMLSEGIAVANGQIAVFRMPIGWDGKKIELRIPMTSYSHKMINQMKQLLKEYPGSKLRLKVILVDNSGYQVDAFGTMAPLVLLEDAWATGVCGVKNRGFKVYPNPVKDYLYIEGALPEASVIIYDMQGRRMISNTLDSEGNCVINLSTLPSANYLLVVDDKSIQVQKR</sequence>
<dbReference type="EMBL" id="JBHSGO010000132">
    <property type="protein sequence ID" value="MFC4665800.1"/>
    <property type="molecule type" value="Genomic_DNA"/>
</dbReference>
<evidence type="ECO:0000256" key="3">
    <source>
        <dbReference type="ARBA" id="ARBA00022729"/>
    </source>
</evidence>
<feature type="transmembrane region" description="Helical" evidence="6">
    <location>
        <begin position="20"/>
        <end position="44"/>
    </location>
</feature>
<comment type="caution">
    <text evidence="9">The sequence shown here is derived from an EMBL/GenBank/DDBJ whole genome shotgun (WGS) entry which is preliminary data.</text>
</comment>
<evidence type="ECO:0000256" key="5">
    <source>
        <dbReference type="ARBA" id="ARBA00022807"/>
    </source>
</evidence>
<comment type="similarity">
    <text evidence="1">Belongs to the peptidase C10 family.</text>
</comment>
<keyword evidence="5" id="KW-0788">Thiol protease</keyword>
<dbReference type="RefSeq" id="WP_380078251.1">
    <property type="nucleotide sequence ID" value="NZ_JBHSGO010000132.1"/>
</dbReference>
<dbReference type="Pfam" id="PF18962">
    <property type="entry name" value="Por_Secre_tail"/>
    <property type="match status" value="1"/>
</dbReference>
<evidence type="ECO:0000256" key="2">
    <source>
        <dbReference type="ARBA" id="ARBA00022670"/>
    </source>
</evidence>
<dbReference type="InterPro" id="IPR026444">
    <property type="entry name" value="Secre_tail"/>
</dbReference>
<dbReference type="GO" id="GO:0006508">
    <property type="term" value="P:proteolysis"/>
    <property type="evidence" value="ECO:0007669"/>
    <property type="project" value="UniProtKB-KW"/>
</dbReference>
<keyword evidence="6" id="KW-0812">Transmembrane</keyword>
<dbReference type="InterPro" id="IPR044934">
    <property type="entry name" value="Streptopain_sf"/>
</dbReference>
<feature type="domain" description="Secretion system C-terminal sorting" evidence="8">
    <location>
        <begin position="826"/>
        <end position="892"/>
    </location>
</feature>
<dbReference type="GO" id="GO:0008233">
    <property type="term" value="F:peptidase activity"/>
    <property type="evidence" value="ECO:0007669"/>
    <property type="project" value="UniProtKB-KW"/>
</dbReference>
<name>A0ABV9K6J2_9PORP</name>
<evidence type="ECO:0000259" key="8">
    <source>
        <dbReference type="Pfam" id="PF18962"/>
    </source>
</evidence>
<evidence type="ECO:0000313" key="10">
    <source>
        <dbReference type="Proteomes" id="UP001596020"/>
    </source>
</evidence>
<dbReference type="InterPro" id="IPR038765">
    <property type="entry name" value="Papain-like_cys_pep_sf"/>
</dbReference>
<evidence type="ECO:0000256" key="1">
    <source>
        <dbReference type="ARBA" id="ARBA00009693"/>
    </source>
</evidence>
<dbReference type="Pfam" id="PF01640">
    <property type="entry name" value="Peptidase_C10"/>
    <property type="match status" value="1"/>
</dbReference>
<keyword evidence="6" id="KW-0472">Membrane</keyword>
<proteinExistence type="inferred from homology"/>
<dbReference type="Pfam" id="PF13734">
    <property type="entry name" value="Inhibitor_I69"/>
    <property type="match status" value="1"/>
</dbReference>
<dbReference type="SUPFAM" id="SSF54001">
    <property type="entry name" value="Cysteine proteinases"/>
    <property type="match status" value="1"/>
</dbReference>
<dbReference type="PRINTS" id="PR00797">
    <property type="entry name" value="STREPTOPAIN"/>
</dbReference>
<dbReference type="InterPro" id="IPR025896">
    <property type="entry name" value="Spi_Prtas-inh"/>
</dbReference>
<gene>
    <name evidence="9" type="ORF">ACFO3G_04140</name>
</gene>
<keyword evidence="2 9" id="KW-0645">Protease</keyword>
<evidence type="ECO:0000256" key="4">
    <source>
        <dbReference type="ARBA" id="ARBA00022801"/>
    </source>
</evidence>
<evidence type="ECO:0000256" key="6">
    <source>
        <dbReference type="SAM" id="Phobius"/>
    </source>
</evidence>
<keyword evidence="6" id="KW-1133">Transmembrane helix</keyword>
<organism evidence="9 10">
    <name type="scientific">Falsiporphyromonas endometrii</name>
    <dbReference type="NCBI Taxonomy" id="1387297"/>
    <lineage>
        <taxon>Bacteria</taxon>
        <taxon>Pseudomonadati</taxon>
        <taxon>Bacteroidota</taxon>
        <taxon>Bacteroidia</taxon>
        <taxon>Bacteroidales</taxon>
        <taxon>Porphyromonadaceae</taxon>
        <taxon>Falsiporphyromonas</taxon>
    </lineage>
</organism>
<keyword evidence="10" id="KW-1185">Reference proteome</keyword>
<accession>A0ABV9K6J2</accession>
<evidence type="ECO:0000313" key="9">
    <source>
        <dbReference type="EMBL" id="MFC4665800.1"/>
    </source>
</evidence>
<reference evidence="10" key="1">
    <citation type="journal article" date="2019" name="Int. J. Syst. Evol. Microbiol.">
        <title>The Global Catalogue of Microorganisms (GCM) 10K type strain sequencing project: providing services to taxonomists for standard genome sequencing and annotation.</title>
        <authorList>
            <consortium name="The Broad Institute Genomics Platform"/>
            <consortium name="The Broad Institute Genome Sequencing Center for Infectious Disease"/>
            <person name="Wu L."/>
            <person name="Ma J."/>
        </authorList>
    </citation>
    <scope>NUCLEOTIDE SEQUENCE [LARGE SCALE GENOMIC DNA]</scope>
    <source>
        <strain evidence="10">CGMCC 4.7357</strain>
    </source>
</reference>
<dbReference type="Gene3D" id="3.90.70.50">
    <property type="entry name" value="Peptidase C10, streptopain"/>
    <property type="match status" value="1"/>
</dbReference>
<evidence type="ECO:0000259" key="7">
    <source>
        <dbReference type="Pfam" id="PF13734"/>
    </source>
</evidence>
<dbReference type="InterPro" id="IPR000200">
    <property type="entry name" value="Peptidase_C10"/>
</dbReference>
<dbReference type="Proteomes" id="UP001596020">
    <property type="component" value="Unassembled WGS sequence"/>
</dbReference>